<keyword evidence="1" id="KW-0472">Membrane</keyword>
<evidence type="ECO:0000256" key="1">
    <source>
        <dbReference type="SAM" id="Phobius"/>
    </source>
</evidence>
<keyword evidence="1" id="KW-1133">Transmembrane helix</keyword>
<dbReference type="RefSeq" id="WP_191733894.1">
    <property type="nucleotide sequence ID" value="NZ_JACSPR010000006.1"/>
</dbReference>
<evidence type="ECO:0000313" key="3">
    <source>
        <dbReference type="Proteomes" id="UP000650224"/>
    </source>
</evidence>
<sequence length="131" mass="14815">MIPFLLVIVLVVGVVCLVVAVRSTLRERSFHRYAELHDAVITGHRENEEGRYLTLYRIDLDGREVHGVFPSSSPRPVIRVGDTLPLYVRPEDPTRVMPAVSQTQTTVRFFNYLIGTLMVVTAVPLLILVLF</sequence>
<proteinExistence type="predicted"/>
<gene>
    <name evidence="2" type="ORF">H9627_10055</name>
</gene>
<dbReference type="AlphaFoldDB" id="A0A8I0HNJ8"/>
<feature type="transmembrane region" description="Helical" evidence="1">
    <location>
        <begin position="109"/>
        <end position="130"/>
    </location>
</feature>
<keyword evidence="3" id="KW-1185">Reference proteome</keyword>
<accession>A0A8I0HNJ8</accession>
<organism evidence="2 3">
    <name type="scientific">Corynebacterium gallinarum</name>
    <dbReference type="NCBI Taxonomy" id="2762214"/>
    <lineage>
        <taxon>Bacteria</taxon>
        <taxon>Bacillati</taxon>
        <taxon>Actinomycetota</taxon>
        <taxon>Actinomycetes</taxon>
        <taxon>Mycobacteriales</taxon>
        <taxon>Corynebacteriaceae</taxon>
        <taxon>Corynebacterium</taxon>
    </lineage>
</organism>
<evidence type="ECO:0000313" key="2">
    <source>
        <dbReference type="EMBL" id="MBD8030657.1"/>
    </source>
</evidence>
<dbReference type="EMBL" id="JACSPR010000006">
    <property type="protein sequence ID" value="MBD8030657.1"/>
    <property type="molecule type" value="Genomic_DNA"/>
</dbReference>
<name>A0A8I0HNJ8_9CORY</name>
<reference evidence="2 3" key="1">
    <citation type="submission" date="2020-08" db="EMBL/GenBank/DDBJ databases">
        <title>A Genomic Blueprint of the Chicken Gut Microbiome.</title>
        <authorList>
            <person name="Gilroy R."/>
            <person name="Ravi A."/>
            <person name="Getino M."/>
            <person name="Pursley I."/>
            <person name="Horton D.L."/>
            <person name="Alikhan N.-F."/>
            <person name="Baker D."/>
            <person name="Gharbi K."/>
            <person name="Hall N."/>
            <person name="Watson M."/>
            <person name="Adriaenssens E.M."/>
            <person name="Foster-Nyarko E."/>
            <person name="Jarju S."/>
            <person name="Secka A."/>
            <person name="Antonio M."/>
            <person name="Oren A."/>
            <person name="Chaudhuri R."/>
            <person name="La Ragione R.M."/>
            <person name="Hildebrand F."/>
            <person name="Pallen M.J."/>
        </authorList>
    </citation>
    <scope>NUCLEOTIDE SEQUENCE [LARGE SCALE GENOMIC DNA]</scope>
    <source>
        <strain evidence="2 3">Sa1YVA5</strain>
    </source>
</reference>
<protein>
    <submittedName>
        <fullName evidence="2">DUF3592 domain-containing protein</fullName>
    </submittedName>
</protein>
<dbReference type="Proteomes" id="UP000650224">
    <property type="component" value="Unassembled WGS sequence"/>
</dbReference>
<keyword evidence="1" id="KW-0812">Transmembrane</keyword>
<comment type="caution">
    <text evidence="2">The sequence shown here is derived from an EMBL/GenBank/DDBJ whole genome shotgun (WGS) entry which is preliminary data.</text>
</comment>